<reference evidence="2 3" key="1">
    <citation type="submission" date="2014-04" db="EMBL/GenBank/DDBJ databases">
        <authorList>
            <consortium name="DOE Joint Genome Institute"/>
            <person name="Kuo A."/>
            <person name="Kohler A."/>
            <person name="Nagy L.G."/>
            <person name="Floudas D."/>
            <person name="Copeland A."/>
            <person name="Barry K.W."/>
            <person name="Cichocki N."/>
            <person name="Veneault-Fourrey C."/>
            <person name="LaButti K."/>
            <person name="Lindquist E.A."/>
            <person name="Lipzen A."/>
            <person name="Lundell T."/>
            <person name="Morin E."/>
            <person name="Murat C."/>
            <person name="Sun H."/>
            <person name="Tunlid A."/>
            <person name="Henrissat B."/>
            <person name="Grigoriev I.V."/>
            <person name="Hibbett D.S."/>
            <person name="Martin F."/>
            <person name="Nordberg H.P."/>
            <person name="Cantor M.N."/>
            <person name="Hua S.X."/>
        </authorList>
    </citation>
    <scope>NUCLEOTIDE SEQUENCE [LARGE SCALE GENOMIC DNA]</scope>
    <source>
        <strain evidence="2 3">Foug A</strain>
    </source>
</reference>
<protein>
    <submittedName>
        <fullName evidence="2">Uncharacterized protein</fullName>
    </submittedName>
</protein>
<dbReference type="Proteomes" id="UP000053989">
    <property type="component" value="Unassembled WGS sequence"/>
</dbReference>
<dbReference type="EMBL" id="KN822026">
    <property type="protein sequence ID" value="KIM64843.1"/>
    <property type="molecule type" value="Genomic_DNA"/>
</dbReference>
<evidence type="ECO:0000313" key="2">
    <source>
        <dbReference type="EMBL" id="KIM64843.1"/>
    </source>
</evidence>
<keyword evidence="3" id="KW-1185">Reference proteome</keyword>
<evidence type="ECO:0000313" key="3">
    <source>
        <dbReference type="Proteomes" id="UP000053989"/>
    </source>
</evidence>
<feature type="region of interest" description="Disordered" evidence="1">
    <location>
        <begin position="1"/>
        <end position="22"/>
    </location>
</feature>
<sequence length="153" mass="17320">MSASMRHAGDRHHLESHVTMRTSYRQVRSNNLNQIFTRIPFPHSMLYPSTPLKYTSLVSSSRFVSGVSPRSSASTTNTSASSPFKHDTVHHWFSSALFAGTKNHQRVMINRMAVPTPSAPADPNLSTIDRPDNAPRKRETIAMILWSREMTRR</sequence>
<dbReference type="InParanoid" id="A0A0C2ZTJ6"/>
<dbReference type="HOGENOM" id="CLU_1714376_0_0_1"/>
<gene>
    <name evidence="2" type="ORF">SCLCIDRAFT_597466</name>
</gene>
<evidence type="ECO:0000256" key="1">
    <source>
        <dbReference type="SAM" id="MobiDB-lite"/>
    </source>
</evidence>
<dbReference type="AlphaFoldDB" id="A0A0C2ZTJ6"/>
<name>A0A0C2ZTJ6_9AGAM</name>
<reference evidence="3" key="2">
    <citation type="submission" date="2015-01" db="EMBL/GenBank/DDBJ databases">
        <title>Evolutionary Origins and Diversification of the Mycorrhizal Mutualists.</title>
        <authorList>
            <consortium name="DOE Joint Genome Institute"/>
            <consortium name="Mycorrhizal Genomics Consortium"/>
            <person name="Kohler A."/>
            <person name="Kuo A."/>
            <person name="Nagy L.G."/>
            <person name="Floudas D."/>
            <person name="Copeland A."/>
            <person name="Barry K.W."/>
            <person name="Cichocki N."/>
            <person name="Veneault-Fourrey C."/>
            <person name="LaButti K."/>
            <person name="Lindquist E.A."/>
            <person name="Lipzen A."/>
            <person name="Lundell T."/>
            <person name="Morin E."/>
            <person name="Murat C."/>
            <person name="Riley R."/>
            <person name="Ohm R."/>
            <person name="Sun H."/>
            <person name="Tunlid A."/>
            <person name="Henrissat B."/>
            <person name="Grigoriev I.V."/>
            <person name="Hibbett D.S."/>
            <person name="Martin F."/>
        </authorList>
    </citation>
    <scope>NUCLEOTIDE SEQUENCE [LARGE SCALE GENOMIC DNA]</scope>
    <source>
        <strain evidence="3">Foug A</strain>
    </source>
</reference>
<proteinExistence type="predicted"/>
<organism evidence="2 3">
    <name type="scientific">Scleroderma citrinum Foug A</name>
    <dbReference type="NCBI Taxonomy" id="1036808"/>
    <lineage>
        <taxon>Eukaryota</taxon>
        <taxon>Fungi</taxon>
        <taxon>Dikarya</taxon>
        <taxon>Basidiomycota</taxon>
        <taxon>Agaricomycotina</taxon>
        <taxon>Agaricomycetes</taxon>
        <taxon>Agaricomycetidae</taxon>
        <taxon>Boletales</taxon>
        <taxon>Sclerodermatineae</taxon>
        <taxon>Sclerodermataceae</taxon>
        <taxon>Scleroderma</taxon>
    </lineage>
</organism>
<accession>A0A0C2ZTJ6</accession>
<feature type="compositionally biased region" description="Basic and acidic residues" evidence="1">
    <location>
        <begin position="7"/>
        <end position="18"/>
    </location>
</feature>